<keyword evidence="8" id="KW-0675">Receptor</keyword>
<dbReference type="Pfam" id="PF07679">
    <property type="entry name" value="I-set"/>
    <property type="match status" value="1"/>
</dbReference>
<reference evidence="14" key="1">
    <citation type="submission" date="2022-11" db="EMBL/GenBank/DDBJ databases">
        <title>Centuries of genome instability and evolution in soft-shell clam transmissible cancer (bioRxiv).</title>
        <authorList>
            <person name="Hart S.F.M."/>
            <person name="Yonemitsu M.A."/>
            <person name="Giersch R.M."/>
            <person name="Beal B.F."/>
            <person name="Arriagada G."/>
            <person name="Davis B.W."/>
            <person name="Ostrander E.A."/>
            <person name="Goff S.P."/>
            <person name="Metzger M.J."/>
        </authorList>
    </citation>
    <scope>NUCLEOTIDE SEQUENCE</scope>
    <source>
        <strain evidence="14">MELC-2E11</strain>
        <tissue evidence="14">Siphon/mantle</tissue>
    </source>
</reference>
<feature type="transmembrane region" description="Helical" evidence="12">
    <location>
        <begin position="189"/>
        <end position="210"/>
    </location>
</feature>
<keyword evidence="2" id="KW-1003">Cell membrane</keyword>
<dbReference type="InterPro" id="IPR036179">
    <property type="entry name" value="Ig-like_dom_sf"/>
</dbReference>
<proteinExistence type="predicted"/>
<evidence type="ECO:0000256" key="5">
    <source>
        <dbReference type="ARBA" id="ARBA00022989"/>
    </source>
</evidence>
<dbReference type="SMART" id="SM00409">
    <property type="entry name" value="IG"/>
    <property type="match status" value="2"/>
</dbReference>
<dbReference type="InterPro" id="IPR013098">
    <property type="entry name" value="Ig_I-set"/>
</dbReference>
<dbReference type="Proteomes" id="UP001164746">
    <property type="component" value="Chromosome 15"/>
</dbReference>
<evidence type="ECO:0000256" key="12">
    <source>
        <dbReference type="SAM" id="Phobius"/>
    </source>
</evidence>
<protein>
    <recommendedName>
        <fullName evidence="13">Ig-like domain-containing protein</fullName>
    </recommendedName>
</protein>
<feature type="non-terminal residue" evidence="14">
    <location>
        <position position="1"/>
    </location>
</feature>
<evidence type="ECO:0000313" key="15">
    <source>
        <dbReference type="Proteomes" id="UP001164746"/>
    </source>
</evidence>
<evidence type="ECO:0000256" key="9">
    <source>
        <dbReference type="ARBA" id="ARBA00023180"/>
    </source>
</evidence>
<sequence>YKHILIVIADIDQSVEAVLGKTATINCKITGEFSSPRWDDGSTTKVYMDEGQTTFNTTNSRRSRSKDTKNLIITSIEDSDAGTYRCSITTPTTKDYTATLNVTKPTEFSNPRWDYGSTTMAEGQTTINTINSRWSRSKDTKNLIITLTEESDAGIYMCSITTPTTKRYTTNLAVNKPPVTNVTNGKDPVSAVLILVFQTFVIILLLVFAWKEVKEIKGIILFGLGVLDLILVSAASGYHIYMNTGDRQPWYVMTTFVLNAVLFIVLQCYVRVSNRRSTSLPCLKFMSNKGPDKTTKSKKTKKKKDQTMDDIV</sequence>
<gene>
    <name evidence="14" type="ORF">MAR_013257</name>
</gene>
<dbReference type="InterPro" id="IPR003599">
    <property type="entry name" value="Ig_sub"/>
</dbReference>
<dbReference type="PANTHER" id="PTHR25466:SF14">
    <property type="entry name" value="BUTYROPHILIN SUBFAMILY 2 MEMBER A2-LIKE-RELATED"/>
    <property type="match status" value="1"/>
</dbReference>
<keyword evidence="10" id="KW-0393">Immunoglobulin domain</keyword>
<evidence type="ECO:0000256" key="7">
    <source>
        <dbReference type="ARBA" id="ARBA00023157"/>
    </source>
</evidence>
<dbReference type="PANTHER" id="PTHR25466">
    <property type="entry name" value="T-LYMPHOCYTE ACTIVATION ANTIGEN"/>
    <property type="match status" value="1"/>
</dbReference>
<evidence type="ECO:0000313" key="14">
    <source>
        <dbReference type="EMBL" id="WAR27553.1"/>
    </source>
</evidence>
<feature type="region of interest" description="Disordered" evidence="11">
    <location>
        <begin position="290"/>
        <end position="312"/>
    </location>
</feature>
<dbReference type="Gene3D" id="2.60.40.10">
    <property type="entry name" value="Immunoglobulins"/>
    <property type="match status" value="2"/>
</dbReference>
<keyword evidence="4" id="KW-0732">Signal</keyword>
<dbReference type="PROSITE" id="PS50835">
    <property type="entry name" value="IG_LIKE"/>
    <property type="match status" value="1"/>
</dbReference>
<dbReference type="InterPro" id="IPR007110">
    <property type="entry name" value="Ig-like_dom"/>
</dbReference>
<keyword evidence="3 12" id="KW-0812">Transmembrane</keyword>
<keyword evidence="15" id="KW-1185">Reference proteome</keyword>
<dbReference type="InterPro" id="IPR013783">
    <property type="entry name" value="Ig-like_fold"/>
</dbReference>
<evidence type="ECO:0000256" key="3">
    <source>
        <dbReference type="ARBA" id="ARBA00022692"/>
    </source>
</evidence>
<name>A0ABY7FZC0_MYAAR</name>
<keyword evidence="5 12" id="KW-1133">Transmembrane helix</keyword>
<evidence type="ECO:0000256" key="1">
    <source>
        <dbReference type="ARBA" id="ARBA00004251"/>
    </source>
</evidence>
<keyword evidence="6 12" id="KW-0472">Membrane</keyword>
<feature type="transmembrane region" description="Helical" evidence="12">
    <location>
        <begin position="250"/>
        <end position="270"/>
    </location>
</feature>
<dbReference type="SUPFAM" id="SSF48726">
    <property type="entry name" value="Immunoglobulin"/>
    <property type="match status" value="1"/>
</dbReference>
<evidence type="ECO:0000256" key="2">
    <source>
        <dbReference type="ARBA" id="ARBA00022475"/>
    </source>
</evidence>
<evidence type="ECO:0000256" key="8">
    <source>
        <dbReference type="ARBA" id="ARBA00023170"/>
    </source>
</evidence>
<accession>A0ABY7FZC0</accession>
<feature type="domain" description="Ig-like" evidence="13">
    <location>
        <begin position="2"/>
        <end position="103"/>
    </location>
</feature>
<evidence type="ECO:0000256" key="10">
    <source>
        <dbReference type="ARBA" id="ARBA00023319"/>
    </source>
</evidence>
<evidence type="ECO:0000256" key="6">
    <source>
        <dbReference type="ARBA" id="ARBA00023136"/>
    </source>
</evidence>
<evidence type="ECO:0000256" key="11">
    <source>
        <dbReference type="SAM" id="MobiDB-lite"/>
    </source>
</evidence>
<feature type="transmembrane region" description="Helical" evidence="12">
    <location>
        <begin position="219"/>
        <end position="238"/>
    </location>
</feature>
<keyword evidence="9" id="KW-0325">Glycoprotein</keyword>
<keyword evidence="7" id="KW-1015">Disulfide bond</keyword>
<dbReference type="EMBL" id="CP111026">
    <property type="protein sequence ID" value="WAR27553.1"/>
    <property type="molecule type" value="Genomic_DNA"/>
</dbReference>
<comment type="subcellular location">
    <subcellularLocation>
        <location evidence="1">Cell membrane</location>
        <topology evidence="1">Single-pass type I membrane protein</topology>
    </subcellularLocation>
</comment>
<organism evidence="14 15">
    <name type="scientific">Mya arenaria</name>
    <name type="common">Soft-shell clam</name>
    <dbReference type="NCBI Taxonomy" id="6604"/>
    <lineage>
        <taxon>Eukaryota</taxon>
        <taxon>Metazoa</taxon>
        <taxon>Spiralia</taxon>
        <taxon>Lophotrochozoa</taxon>
        <taxon>Mollusca</taxon>
        <taxon>Bivalvia</taxon>
        <taxon>Autobranchia</taxon>
        <taxon>Heteroconchia</taxon>
        <taxon>Euheterodonta</taxon>
        <taxon>Imparidentia</taxon>
        <taxon>Neoheterodontei</taxon>
        <taxon>Myida</taxon>
        <taxon>Myoidea</taxon>
        <taxon>Myidae</taxon>
        <taxon>Mya</taxon>
    </lineage>
</organism>
<evidence type="ECO:0000259" key="13">
    <source>
        <dbReference type="PROSITE" id="PS50835"/>
    </source>
</evidence>
<evidence type="ECO:0000256" key="4">
    <source>
        <dbReference type="ARBA" id="ARBA00022729"/>
    </source>
</evidence>
<dbReference type="InterPro" id="IPR051713">
    <property type="entry name" value="T-cell_Activation_Regulation"/>
</dbReference>